<comment type="caution">
    <text evidence="9">The sequence shown here is derived from an EMBL/GenBank/DDBJ whole genome shotgun (WGS) entry which is preliminary data.</text>
</comment>
<dbReference type="PANTHER" id="PTHR13604:SF0">
    <property type="entry name" value="ABASIC SITE PROCESSING PROTEIN HMCES"/>
    <property type="match status" value="1"/>
</dbReference>
<dbReference type="EC" id="3.4.-.-" evidence="8"/>
<evidence type="ECO:0000256" key="3">
    <source>
        <dbReference type="ARBA" id="ARBA00022763"/>
    </source>
</evidence>
<dbReference type="Proteomes" id="UP000316181">
    <property type="component" value="Unassembled WGS sequence"/>
</dbReference>
<evidence type="ECO:0000256" key="2">
    <source>
        <dbReference type="ARBA" id="ARBA00022670"/>
    </source>
</evidence>
<dbReference type="Pfam" id="PF02586">
    <property type="entry name" value="SRAP"/>
    <property type="match status" value="1"/>
</dbReference>
<evidence type="ECO:0000313" key="9">
    <source>
        <dbReference type="EMBL" id="TQK76079.1"/>
    </source>
</evidence>
<dbReference type="InterPro" id="IPR036590">
    <property type="entry name" value="SRAP-like"/>
</dbReference>
<accession>A0A542SN73</accession>
<dbReference type="GO" id="GO:0003697">
    <property type="term" value="F:single-stranded DNA binding"/>
    <property type="evidence" value="ECO:0007669"/>
    <property type="project" value="InterPro"/>
</dbReference>
<dbReference type="RefSeq" id="WP_142111409.1">
    <property type="nucleotide sequence ID" value="NZ_BAAATB010000002.1"/>
</dbReference>
<reference evidence="9 10" key="1">
    <citation type="submission" date="2019-06" db="EMBL/GenBank/DDBJ databases">
        <title>Sequencing the genomes of 1000 actinobacteria strains.</title>
        <authorList>
            <person name="Klenk H.-P."/>
        </authorList>
    </citation>
    <scope>NUCLEOTIDE SEQUENCE [LARGE SCALE GENOMIC DNA]</scope>
    <source>
        <strain evidence="9 10">DSM 10596</strain>
    </source>
</reference>
<dbReference type="GO" id="GO:0008233">
    <property type="term" value="F:peptidase activity"/>
    <property type="evidence" value="ECO:0007669"/>
    <property type="project" value="UniProtKB-KW"/>
</dbReference>
<protein>
    <recommendedName>
        <fullName evidence="8">Abasic site processing protein</fullName>
        <ecNumber evidence="8">3.4.-.-</ecNumber>
    </recommendedName>
</protein>
<keyword evidence="10" id="KW-1185">Reference proteome</keyword>
<sequence length="248" mass="26807">MCGRYADFKASDELAALFAVDPAWISESAAAHRPNWNVAPTRDVRVVVSGPADDPGAVSGSSSPAPMYVRRLNTARWGLVPAWSADLSIGARMINARAETVATKRSFKAAANKRRCIIPADAYYEWQRREGGKVPFAIAPAGAAVFAFAGLYEFWSPRGGGPAIATCTIITTAAAGDLARIHDRRPVMLAGGDYGRWLDPTRAFLDVEPLLHTPQPPVRSWRVSPLVGNVRNNGPELLRPDPPLARDH</sequence>
<evidence type="ECO:0000256" key="6">
    <source>
        <dbReference type="ARBA" id="ARBA00023125"/>
    </source>
</evidence>
<evidence type="ECO:0000256" key="7">
    <source>
        <dbReference type="ARBA" id="ARBA00023239"/>
    </source>
</evidence>
<keyword evidence="3" id="KW-0227">DNA damage</keyword>
<dbReference type="SUPFAM" id="SSF143081">
    <property type="entry name" value="BB1717-like"/>
    <property type="match status" value="1"/>
</dbReference>
<proteinExistence type="inferred from homology"/>
<keyword evidence="4 8" id="KW-0378">Hydrolase</keyword>
<organism evidence="9 10">
    <name type="scientific">Rarobacter incanus</name>
    <dbReference type="NCBI Taxonomy" id="153494"/>
    <lineage>
        <taxon>Bacteria</taxon>
        <taxon>Bacillati</taxon>
        <taxon>Actinomycetota</taxon>
        <taxon>Actinomycetes</taxon>
        <taxon>Micrococcales</taxon>
        <taxon>Rarobacteraceae</taxon>
        <taxon>Rarobacter</taxon>
    </lineage>
</organism>
<evidence type="ECO:0000256" key="8">
    <source>
        <dbReference type="RuleBase" id="RU364100"/>
    </source>
</evidence>
<dbReference type="InterPro" id="IPR003738">
    <property type="entry name" value="SRAP"/>
</dbReference>
<dbReference type="EMBL" id="VFNV01000001">
    <property type="protein sequence ID" value="TQK76079.1"/>
    <property type="molecule type" value="Genomic_DNA"/>
</dbReference>
<dbReference type="Gene3D" id="3.90.1680.10">
    <property type="entry name" value="SOS response associated peptidase-like"/>
    <property type="match status" value="1"/>
</dbReference>
<evidence type="ECO:0000313" key="10">
    <source>
        <dbReference type="Proteomes" id="UP000316181"/>
    </source>
</evidence>
<keyword evidence="7" id="KW-0456">Lyase</keyword>
<dbReference type="AlphaFoldDB" id="A0A542SN73"/>
<evidence type="ECO:0000256" key="1">
    <source>
        <dbReference type="ARBA" id="ARBA00008136"/>
    </source>
</evidence>
<dbReference type="GO" id="GO:0016829">
    <property type="term" value="F:lyase activity"/>
    <property type="evidence" value="ECO:0007669"/>
    <property type="project" value="UniProtKB-KW"/>
</dbReference>
<comment type="similarity">
    <text evidence="1 8">Belongs to the SOS response-associated peptidase family.</text>
</comment>
<keyword evidence="2 8" id="KW-0645">Protease</keyword>
<dbReference type="OrthoDB" id="9782620at2"/>
<dbReference type="GO" id="GO:0006508">
    <property type="term" value="P:proteolysis"/>
    <property type="evidence" value="ECO:0007669"/>
    <property type="project" value="UniProtKB-KW"/>
</dbReference>
<gene>
    <name evidence="9" type="ORF">FB389_0737</name>
</gene>
<keyword evidence="5" id="KW-0190">Covalent protein-DNA linkage</keyword>
<dbReference type="GO" id="GO:0106300">
    <property type="term" value="P:protein-DNA covalent cross-linking repair"/>
    <property type="evidence" value="ECO:0007669"/>
    <property type="project" value="InterPro"/>
</dbReference>
<evidence type="ECO:0000256" key="5">
    <source>
        <dbReference type="ARBA" id="ARBA00023124"/>
    </source>
</evidence>
<keyword evidence="6" id="KW-0238">DNA-binding</keyword>
<evidence type="ECO:0000256" key="4">
    <source>
        <dbReference type="ARBA" id="ARBA00022801"/>
    </source>
</evidence>
<dbReference type="PANTHER" id="PTHR13604">
    <property type="entry name" value="DC12-RELATED"/>
    <property type="match status" value="1"/>
</dbReference>
<name>A0A542SN73_9MICO</name>